<dbReference type="EMBL" id="MN740541">
    <property type="protein sequence ID" value="QHU32737.1"/>
    <property type="molecule type" value="Genomic_DNA"/>
</dbReference>
<organism evidence="3">
    <name type="scientific">viral metagenome</name>
    <dbReference type="NCBI Taxonomy" id="1070528"/>
    <lineage>
        <taxon>unclassified sequences</taxon>
        <taxon>metagenomes</taxon>
        <taxon>organismal metagenomes</taxon>
    </lineage>
</organism>
<reference evidence="3" key="1">
    <citation type="journal article" date="2020" name="Nature">
        <title>Giant virus diversity and host interactions through global metagenomics.</title>
        <authorList>
            <person name="Schulz F."/>
            <person name="Roux S."/>
            <person name="Paez-Espino D."/>
            <person name="Jungbluth S."/>
            <person name="Walsh D.A."/>
            <person name="Denef V.J."/>
            <person name="McMahon K.D."/>
            <person name="Konstantinidis K.T."/>
            <person name="Eloe-Fadrosh E.A."/>
            <person name="Kyrpides N.C."/>
            <person name="Woyke T."/>
        </authorList>
    </citation>
    <scope>NUCLEOTIDE SEQUENCE</scope>
    <source>
        <strain evidence="3">GVMAG-M-3300027969-2</strain>
    </source>
</reference>
<evidence type="ECO:0000313" key="3">
    <source>
        <dbReference type="EMBL" id="QHU32737.1"/>
    </source>
</evidence>
<protein>
    <recommendedName>
        <fullName evidence="2">SEC7 domain-containing protein</fullName>
    </recommendedName>
</protein>
<accession>A0A6C0LQ81</accession>
<feature type="transmembrane region" description="Helical" evidence="1">
    <location>
        <begin position="348"/>
        <end position="369"/>
    </location>
</feature>
<keyword evidence="1" id="KW-1133">Transmembrane helix</keyword>
<dbReference type="AlphaFoldDB" id="A0A6C0LQ81"/>
<sequence length="589" mass="69003">MNFRNTKKRNVNINKKYTRSNRQIYNKKMMGGDYMLQEHELQSFNKFIQKNLVNNKEDGIIPPIRGLEDFLTEETTEANVLMDSQEYIDILSPKIESTDHFDTKRLTLSDFNKYYNKTFADTNNSKENKVITTFKQLIIDINTIIDDNDSLNKDSDDIKLLKIMNILYKSYHKEDEKNIWPLNKCLGNKTIKKYLIKYIIILLNTLAYNKSQIIEFNRANVLESIKLIGRCNRGINKFFPKEFFTRFERYLFGEEDKNTFKTNMKNMTYQSFVQNEIMNYENLYEKGFVSSSEMIKAVENTANKTIWLENPAIIQSVSVSTGIALNLAKVDPTSVSTEIHNSIHNIQLANALGAIATPILAPIITYFALYASTQMYKFETIQKLQKNYDINNKFITWLHSTGYLPKQISVTSGIKGKELPVIQCPTNVDDYFTKLTKYFTEINKIITGYFDRYMYKLQFYLDIYKIICENSLNPEPIKIDDPKQKREADFNDYHKILEDAEKNIARIDESDKNDLHDKLNEIFKFLEINEFEEFKTICPSNVLSRQQYKNIIKKVKTYFTSGEKAKDKDKLVTQIKKTCDRRIAKAAEK</sequence>
<name>A0A6C0LQ81_9ZZZZ</name>
<dbReference type="GO" id="GO:0032012">
    <property type="term" value="P:regulation of ARF protein signal transduction"/>
    <property type="evidence" value="ECO:0007669"/>
    <property type="project" value="InterPro"/>
</dbReference>
<feature type="domain" description="SEC7" evidence="2">
    <location>
        <begin position="2"/>
        <end position="254"/>
    </location>
</feature>
<evidence type="ECO:0000259" key="2">
    <source>
        <dbReference type="PROSITE" id="PS50190"/>
    </source>
</evidence>
<dbReference type="GO" id="GO:0005085">
    <property type="term" value="F:guanyl-nucleotide exchange factor activity"/>
    <property type="evidence" value="ECO:0007669"/>
    <property type="project" value="InterPro"/>
</dbReference>
<keyword evidence="1" id="KW-0812">Transmembrane</keyword>
<dbReference type="PROSITE" id="PS50190">
    <property type="entry name" value="SEC7"/>
    <property type="match status" value="1"/>
</dbReference>
<proteinExistence type="predicted"/>
<evidence type="ECO:0000256" key="1">
    <source>
        <dbReference type="SAM" id="Phobius"/>
    </source>
</evidence>
<keyword evidence="1" id="KW-0472">Membrane</keyword>
<dbReference type="InterPro" id="IPR000904">
    <property type="entry name" value="Sec7_dom"/>
</dbReference>